<dbReference type="Proteomes" id="UP000770661">
    <property type="component" value="Unassembled WGS sequence"/>
</dbReference>
<proteinExistence type="predicted"/>
<gene>
    <name evidence="2" type="ORF">GWK47_042836</name>
</gene>
<organism evidence="2 3">
    <name type="scientific">Chionoecetes opilio</name>
    <name type="common">Atlantic snow crab</name>
    <name type="synonym">Cancer opilio</name>
    <dbReference type="NCBI Taxonomy" id="41210"/>
    <lineage>
        <taxon>Eukaryota</taxon>
        <taxon>Metazoa</taxon>
        <taxon>Ecdysozoa</taxon>
        <taxon>Arthropoda</taxon>
        <taxon>Crustacea</taxon>
        <taxon>Multicrustacea</taxon>
        <taxon>Malacostraca</taxon>
        <taxon>Eumalacostraca</taxon>
        <taxon>Eucarida</taxon>
        <taxon>Decapoda</taxon>
        <taxon>Pleocyemata</taxon>
        <taxon>Brachyura</taxon>
        <taxon>Eubrachyura</taxon>
        <taxon>Majoidea</taxon>
        <taxon>Majidae</taxon>
        <taxon>Chionoecetes</taxon>
    </lineage>
</organism>
<evidence type="ECO:0000313" key="2">
    <source>
        <dbReference type="EMBL" id="KAG0723367.1"/>
    </source>
</evidence>
<evidence type="ECO:0000256" key="1">
    <source>
        <dbReference type="SAM" id="MobiDB-lite"/>
    </source>
</evidence>
<feature type="region of interest" description="Disordered" evidence="1">
    <location>
        <begin position="1"/>
        <end position="158"/>
    </location>
</feature>
<dbReference type="EMBL" id="JACEEZ010008354">
    <property type="protein sequence ID" value="KAG0723367.1"/>
    <property type="molecule type" value="Genomic_DNA"/>
</dbReference>
<accession>A0A8J4YA09</accession>
<comment type="caution">
    <text evidence="2">The sequence shown here is derived from an EMBL/GenBank/DDBJ whole genome shotgun (WGS) entry which is preliminary data.</text>
</comment>
<keyword evidence="3" id="KW-1185">Reference proteome</keyword>
<evidence type="ECO:0000313" key="3">
    <source>
        <dbReference type="Proteomes" id="UP000770661"/>
    </source>
</evidence>
<feature type="compositionally biased region" description="Polar residues" evidence="1">
    <location>
        <begin position="78"/>
        <end position="99"/>
    </location>
</feature>
<reference evidence="2" key="1">
    <citation type="submission" date="2020-07" db="EMBL/GenBank/DDBJ databases">
        <title>The High-quality genome of the commercially important snow crab, Chionoecetes opilio.</title>
        <authorList>
            <person name="Jeong J.-H."/>
            <person name="Ryu S."/>
        </authorList>
    </citation>
    <scope>NUCLEOTIDE SEQUENCE</scope>
    <source>
        <strain evidence="2">MADBK_172401_WGS</strain>
        <tissue evidence="2">Digestive gland</tissue>
    </source>
</reference>
<protein>
    <submittedName>
        <fullName evidence="2">Uncharacterized protein</fullName>
    </submittedName>
</protein>
<dbReference type="AlphaFoldDB" id="A0A8J4YA09"/>
<name>A0A8J4YA09_CHIOP</name>
<feature type="compositionally biased region" description="Basic and acidic residues" evidence="1">
    <location>
        <begin position="126"/>
        <end position="145"/>
    </location>
</feature>
<sequence>MELSVSRVMASRPKGNCLNGPALPATWRRGKKPPTPAGRQKSNCTRTKRYASNSPDQRRAQGEAASTTLAPPDGGSPRATQGKSTTEWTGNEPRSTRPYSTVPLPVPSPRMGRGKGQRRSKHPGRHGREGRDPGIRDSSEAKDGAGRQSPWWDEGDDQ</sequence>
<feature type="compositionally biased region" description="Basic residues" evidence="1">
    <location>
        <begin position="112"/>
        <end position="125"/>
    </location>
</feature>
<feature type="compositionally biased region" description="Polar residues" evidence="1">
    <location>
        <begin position="40"/>
        <end position="55"/>
    </location>
</feature>